<comment type="similarity">
    <text evidence="1 3">Belongs to the short-chain dehydrogenases/reductases (SDR) family.</text>
</comment>
<sequence length="264" mass="28340">MEKRVCLITGGTSGIGKYTALAMRSAGYAVFEISRRTDGIDGIFHISADITDEGAVQQAVSAVLSQAGRIDVLINNAGFGISGAIEFTQTEDAKRQFDVNFFGMVNMNRAVLPIMRRQRCGKILNISSVAAMIPIPFQAYYSAAKAAINSYTLALAGEIRPYGIQVGAIQPGDIKTGFTAARRKSLEGDDVYGGRIGRSISVMEQDEQAGMPPEAVARKICAALKKKRLRPVTTVGSRYRLICAAAKLLPASLLNRIVSKIYAA</sequence>
<dbReference type="PRINTS" id="PR00081">
    <property type="entry name" value="GDHRDH"/>
</dbReference>
<dbReference type="CDD" id="cd05374">
    <property type="entry name" value="17beta-HSD-like_SDR_c"/>
    <property type="match status" value="1"/>
</dbReference>
<reference evidence="4" key="1">
    <citation type="submission" date="2020-10" db="EMBL/GenBank/DDBJ databases">
        <authorList>
            <person name="Gilroy R."/>
        </authorList>
    </citation>
    <scope>NUCLEOTIDE SEQUENCE</scope>
    <source>
        <strain evidence="4">CHK195-4489</strain>
    </source>
</reference>
<evidence type="ECO:0000313" key="5">
    <source>
        <dbReference type="Proteomes" id="UP000824089"/>
    </source>
</evidence>
<dbReference type="PANTHER" id="PTHR44169:SF6">
    <property type="entry name" value="NADPH-DEPENDENT 1-ACYLDIHYDROXYACETONE PHOSPHATE REDUCTASE"/>
    <property type="match status" value="1"/>
</dbReference>
<dbReference type="SUPFAM" id="SSF51735">
    <property type="entry name" value="NAD(P)-binding Rossmann-fold domains"/>
    <property type="match status" value="1"/>
</dbReference>
<reference evidence="4" key="2">
    <citation type="journal article" date="2021" name="PeerJ">
        <title>Extensive microbial diversity within the chicken gut microbiome revealed by metagenomics and culture.</title>
        <authorList>
            <person name="Gilroy R."/>
            <person name="Ravi A."/>
            <person name="Getino M."/>
            <person name="Pursley I."/>
            <person name="Horton D.L."/>
            <person name="Alikhan N.F."/>
            <person name="Baker D."/>
            <person name="Gharbi K."/>
            <person name="Hall N."/>
            <person name="Watson M."/>
            <person name="Adriaenssens E.M."/>
            <person name="Foster-Nyarko E."/>
            <person name="Jarju S."/>
            <person name="Secka A."/>
            <person name="Antonio M."/>
            <person name="Oren A."/>
            <person name="Chaudhuri R.R."/>
            <person name="La Ragione R."/>
            <person name="Hildebrand F."/>
            <person name="Pallen M.J."/>
        </authorList>
    </citation>
    <scope>NUCLEOTIDE SEQUENCE</scope>
    <source>
        <strain evidence="4">CHK195-4489</strain>
    </source>
</reference>
<evidence type="ECO:0000313" key="4">
    <source>
        <dbReference type="EMBL" id="HIU30277.1"/>
    </source>
</evidence>
<evidence type="ECO:0000256" key="3">
    <source>
        <dbReference type="RuleBase" id="RU000363"/>
    </source>
</evidence>
<dbReference type="InterPro" id="IPR020904">
    <property type="entry name" value="Sc_DH/Rdtase_CS"/>
</dbReference>
<dbReference type="Gene3D" id="3.40.50.720">
    <property type="entry name" value="NAD(P)-binding Rossmann-like Domain"/>
    <property type="match status" value="1"/>
</dbReference>
<organism evidence="4 5">
    <name type="scientific">Candidatus Egerieisoma faecipullorum</name>
    <dbReference type="NCBI Taxonomy" id="2840963"/>
    <lineage>
        <taxon>Bacteria</taxon>
        <taxon>Bacillati</taxon>
        <taxon>Bacillota</taxon>
        <taxon>Clostridia</taxon>
        <taxon>Eubacteriales</taxon>
        <taxon>Clostridiaceae</taxon>
        <taxon>Clostridiaceae incertae sedis</taxon>
        <taxon>Candidatus Egerieisoma</taxon>
    </lineage>
</organism>
<dbReference type="AlphaFoldDB" id="A0A9D1LBG3"/>
<dbReference type="InterPro" id="IPR036291">
    <property type="entry name" value="NAD(P)-bd_dom_sf"/>
</dbReference>
<dbReference type="PROSITE" id="PS00061">
    <property type="entry name" value="ADH_SHORT"/>
    <property type="match status" value="1"/>
</dbReference>
<evidence type="ECO:0000256" key="2">
    <source>
        <dbReference type="ARBA" id="ARBA00023002"/>
    </source>
</evidence>
<dbReference type="Proteomes" id="UP000824089">
    <property type="component" value="Unassembled WGS sequence"/>
</dbReference>
<name>A0A9D1LBG3_9CLOT</name>
<gene>
    <name evidence="4" type="ORF">IAD50_08290</name>
</gene>
<protein>
    <submittedName>
        <fullName evidence="4">SDR family oxidoreductase</fullName>
    </submittedName>
</protein>
<comment type="caution">
    <text evidence="4">The sequence shown here is derived from an EMBL/GenBank/DDBJ whole genome shotgun (WGS) entry which is preliminary data.</text>
</comment>
<evidence type="ECO:0000256" key="1">
    <source>
        <dbReference type="ARBA" id="ARBA00006484"/>
    </source>
</evidence>
<keyword evidence="2" id="KW-0560">Oxidoreductase</keyword>
<proteinExistence type="inferred from homology"/>
<dbReference type="GO" id="GO:0016491">
    <property type="term" value="F:oxidoreductase activity"/>
    <property type="evidence" value="ECO:0007669"/>
    <property type="project" value="UniProtKB-KW"/>
</dbReference>
<dbReference type="PRINTS" id="PR00080">
    <property type="entry name" value="SDRFAMILY"/>
</dbReference>
<dbReference type="PANTHER" id="PTHR44169">
    <property type="entry name" value="NADPH-DEPENDENT 1-ACYLDIHYDROXYACETONE PHOSPHATE REDUCTASE"/>
    <property type="match status" value="1"/>
</dbReference>
<dbReference type="Pfam" id="PF00106">
    <property type="entry name" value="adh_short"/>
    <property type="match status" value="1"/>
</dbReference>
<dbReference type="InterPro" id="IPR002347">
    <property type="entry name" value="SDR_fam"/>
</dbReference>
<dbReference type="EMBL" id="DVMM01000182">
    <property type="protein sequence ID" value="HIU30277.1"/>
    <property type="molecule type" value="Genomic_DNA"/>
</dbReference>
<accession>A0A9D1LBG3</accession>